<name>A0A8H7HCI6_9AGAM</name>
<feature type="region of interest" description="Disordered" evidence="1">
    <location>
        <begin position="257"/>
        <end position="294"/>
    </location>
</feature>
<dbReference type="AlphaFoldDB" id="A0A8H7HCI6"/>
<gene>
    <name evidence="2" type="ORF">RHS04_04068</name>
</gene>
<feature type="compositionally biased region" description="Basic and acidic residues" evidence="1">
    <location>
        <begin position="257"/>
        <end position="268"/>
    </location>
</feature>
<sequence length="481" mass="54017">MNKSDADSGAIKQAKDACGAINDHSLNNAPQNLPKSLKTMSSLLSLRASAAYTTHDLTGVCINLQVNNVTIKVHENQISKFAYLYELVKKARLANPQGDTLTICVQGGNELVPDFLNTFKILNTSPIDKSDNFGTDILVSAARIADAYKHPALRTFCIKRLEGLSMNSMERLRIGRALDLKSWKERAYEELIEQDEIITKADALTLRVDAYWKITSEREARSREVLERYKRPLVTCYLLRKFSLILTIATAMNNLDKKSSTDEADKSTRSTTNSSSSNNPSHTAPSSLKTTSLLPESRTSSTVHDLIGACINLQVNTIVIKTHEYQISNFAYMHDLVKNTRLVNAQINPLTICVTGGNELVSDFLNTFKILNTSSIDQPDNFDADTLVSAARVSASYKYPALRAFCIERLEGLRPSSMERLRIGRALDLKSWEERACQELVKREEIITKEEALQLKIDAYWQITSERETRIRQKLRNMADV</sequence>
<accession>A0A8H7HCI6</accession>
<protein>
    <recommendedName>
        <fullName evidence="4">BTB domain-containing protein</fullName>
    </recommendedName>
</protein>
<dbReference type="EMBL" id="JACYCC010000037">
    <property type="protein sequence ID" value="KAF8680347.1"/>
    <property type="molecule type" value="Genomic_DNA"/>
</dbReference>
<comment type="caution">
    <text evidence="2">The sequence shown here is derived from an EMBL/GenBank/DDBJ whole genome shotgun (WGS) entry which is preliminary data.</text>
</comment>
<proteinExistence type="predicted"/>
<evidence type="ECO:0000313" key="2">
    <source>
        <dbReference type="EMBL" id="KAF8680347.1"/>
    </source>
</evidence>
<reference evidence="2" key="1">
    <citation type="submission" date="2020-09" db="EMBL/GenBank/DDBJ databases">
        <title>Comparative genome analyses of four rice-infecting Rhizoctonia solani isolates reveal extensive enrichment of homogalacturonan modification genes.</title>
        <authorList>
            <person name="Lee D.-Y."/>
            <person name="Jeon J."/>
            <person name="Kim K.-T."/>
            <person name="Cheong K."/>
            <person name="Song H."/>
            <person name="Choi G."/>
            <person name="Ko J."/>
            <person name="Opiyo S.O."/>
            <person name="Zuo S."/>
            <person name="Madhav S."/>
            <person name="Lee Y.-H."/>
            <person name="Wang G.-L."/>
        </authorList>
    </citation>
    <scope>NUCLEOTIDE SEQUENCE</scope>
    <source>
        <strain evidence="2">AG1-IA YN-7</strain>
    </source>
</reference>
<evidence type="ECO:0000256" key="1">
    <source>
        <dbReference type="SAM" id="MobiDB-lite"/>
    </source>
</evidence>
<organism evidence="2 3">
    <name type="scientific">Rhizoctonia solani</name>
    <dbReference type="NCBI Taxonomy" id="456999"/>
    <lineage>
        <taxon>Eukaryota</taxon>
        <taxon>Fungi</taxon>
        <taxon>Dikarya</taxon>
        <taxon>Basidiomycota</taxon>
        <taxon>Agaricomycotina</taxon>
        <taxon>Agaricomycetes</taxon>
        <taxon>Cantharellales</taxon>
        <taxon>Ceratobasidiaceae</taxon>
        <taxon>Rhizoctonia</taxon>
    </lineage>
</organism>
<evidence type="ECO:0008006" key="4">
    <source>
        <dbReference type="Google" id="ProtNLM"/>
    </source>
</evidence>
<dbReference type="Proteomes" id="UP000650582">
    <property type="component" value="Unassembled WGS sequence"/>
</dbReference>
<feature type="compositionally biased region" description="Low complexity" evidence="1">
    <location>
        <begin position="269"/>
        <end position="287"/>
    </location>
</feature>
<evidence type="ECO:0000313" key="3">
    <source>
        <dbReference type="Proteomes" id="UP000650582"/>
    </source>
</evidence>